<dbReference type="SUPFAM" id="SSF143011">
    <property type="entry name" value="RelE-like"/>
    <property type="match status" value="1"/>
</dbReference>
<dbReference type="GeneID" id="303367889"/>
<dbReference type="EMBL" id="FUXC01000010">
    <property type="protein sequence ID" value="SJZ93503.1"/>
    <property type="molecule type" value="Genomic_DNA"/>
</dbReference>
<dbReference type="PANTHER" id="PTHR40588:SF1">
    <property type="entry name" value="MRNA INTERFERASE TOXIN YAFQ"/>
    <property type="match status" value="1"/>
</dbReference>
<sequence length="92" mass="10799">MYEIVYTNRMKRDAKLMKKRGRNLEKLVEVLNLLASGNLLPQKYKDHRLTGNLNDFRECHIEPDWLLMYQIFENELILSATATGSHSDLFGK</sequence>
<dbReference type="Gene3D" id="3.30.2310.20">
    <property type="entry name" value="RelE-like"/>
    <property type="match status" value="1"/>
</dbReference>
<organism evidence="3 4">
    <name type="scientific">Treponema berlinense</name>
    <dbReference type="NCBI Taxonomy" id="225004"/>
    <lineage>
        <taxon>Bacteria</taxon>
        <taxon>Pseudomonadati</taxon>
        <taxon>Spirochaetota</taxon>
        <taxon>Spirochaetia</taxon>
        <taxon>Spirochaetales</taxon>
        <taxon>Treponemataceae</taxon>
        <taxon>Treponema</taxon>
    </lineage>
</organism>
<evidence type="ECO:0000313" key="4">
    <source>
        <dbReference type="Proteomes" id="UP000190395"/>
    </source>
</evidence>
<gene>
    <name evidence="3" type="ORF">SAMN02745152_01658</name>
</gene>
<dbReference type="InterPro" id="IPR007712">
    <property type="entry name" value="RelE/ParE_toxin"/>
</dbReference>
<protein>
    <submittedName>
        <fullName evidence="3">mRNA interferase YafQ</fullName>
    </submittedName>
</protein>
<dbReference type="GO" id="GO:0006402">
    <property type="term" value="P:mRNA catabolic process"/>
    <property type="evidence" value="ECO:0007669"/>
    <property type="project" value="TreeGrafter"/>
</dbReference>
<dbReference type="InterPro" id="IPR035093">
    <property type="entry name" value="RelE/ParE_toxin_dom_sf"/>
</dbReference>
<evidence type="ECO:0000313" key="3">
    <source>
        <dbReference type="EMBL" id="SJZ93503.1"/>
    </source>
</evidence>
<reference evidence="3 4" key="1">
    <citation type="submission" date="2017-02" db="EMBL/GenBank/DDBJ databases">
        <authorList>
            <person name="Peterson S.W."/>
        </authorList>
    </citation>
    <scope>NUCLEOTIDE SEQUENCE [LARGE SCALE GENOMIC DNA]</scope>
    <source>
        <strain evidence="3 4">ATCC BAA-909</strain>
    </source>
</reference>
<dbReference type="RefSeq" id="WP_078931395.1">
    <property type="nucleotide sequence ID" value="NZ_FUXC01000010.1"/>
</dbReference>
<proteinExistence type="predicted"/>
<dbReference type="GO" id="GO:0006415">
    <property type="term" value="P:translational termination"/>
    <property type="evidence" value="ECO:0007669"/>
    <property type="project" value="TreeGrafter"/>
</dbReference>
<accession>A0A1T4PPM6</accession>
<name>A0A1T4PPM6_9SPIR</name>
<evidence type="ECO:0000256" key="2">
    <source>
        <dbReference type="PIRSR" id="PIRSR006156-1"/>
    </source>
</evidence>
<evidence type="ECO:0000256" key="1">
    <source>
        <dbReference type="ARBA" id="ARBA00022649"/>
    </source>
</evidence>
<dbReference type="NCBIfam" id="TIGR02385">
    <property type="entry name" value="RelE_StbE"/>
    <property type="match status" value="1"/>
</dbReference>
<dbReference type="OrthoDB" id="7030467at2"/>
<dbReference type="Proteomes" id="UP000190395">
    <property type="component" value="Unassembled WGS sequence"/>
</dbReference>
<dbReference type="Pfam" id="PF15738">
    <property type="entry name" value="YafQ_toxin"/>
    <property type="match status" value="1"/>
</dbReference>
<dbReference type="AlphaFoldDB" id="A0A1T4PPM6"/>
<dbReference type="InterPro" id="IPR004386">
    <property type="entry name" value="Toxin_YafQ-like"/>
</dbReference>
<dbReference type="PIRSF" id="PIRSF006156">
    <property type="entry name" value="YafQ"/>
    <property type="match status" value="1"/>
</dbReference>
<keyword evidence="4" id="KW-1185">Reference proteome</keyword>
<keyword evidence="1" id="KW-1277">Toxin-antitoxin system</keyword>
<dbReference type="PANTHER" id="PTHR40588">
    <property type="entry name" value="MRNA INTERFERASE TOXIN YAFQ"/>
    <property type="match status" value="1"/>
</dbReference>
<dbReference type="GO" id="GO:0004521">
    <property type="term" value="F:RNA endonuclease activity"/>
    <property type="evidence" value="ECO:0007669"/>
    <property type="project" value="TreeGrafter"/>
</dbReference>
<feature type="active site" description="Proton donor" evidence="2">
    <location>
        <position position="86"/>
    </location>
</feature>
<dbReference type="STRING" id="225004.SAMN02745152_01658"/>